<dbReference type="GO" id="GO:0006508">
    <property type="term" value="P:proteolysis"/>
    <property type="evidence" value="ECO:0007669"/>
    <property type="project" value="InterPro"/>
</dbReference>
<comment type="cofactor">
    <cofactor evidence="9">
        <name>Zn(2+)</name>
        <dbReference type="ChEBI" id="CHEBI:29105"/>
    </cofactor>
    <text evidence="9">Binds 1 zinc ion per subunit.</text>
</comment>
<evidence type="ECO:0000256" key="3">
    <source>
        <dbReference type="ARBA" id="ARBA00012325"/>
    </source>
</evidence>
<organism evidence="12 13">
    <name type="scientific">Labedaea rhizosphaerae</name>
    <dbReference type="NCBI Taxonomy" id="598644"/>
    <lineage>
        <taxon>Bacteria</taxon>
        <taxon>Bacillati</taxon>
        <taxon>Actinomycetota</taxon>
        <taxon>Actinomycetes</taxon>
        <taxon>Pseudonocardiales</taxon>
        <taxon>Pseudonocardiaceae</taxon>
        <taxon>Labedaea</taxon>
    </lineage>
</organism>
<dbReference type="InterPro" id="IPR000013">
    <property type="entry name" value="Peptidase_M7"/>
</dbReference>
<keyword evidence="13" id="KW-1185">Reference proteome</keyword>
<dbReference type="EC" id="3.4.24.77" evidence="3"/>
<gene>
    <name evidence="12" type="ORF">EV186_1135</name>
</gene>
<dbReference type="InterPro" id="IPR024079">
    <property type="entry name" value="MetalloPept_cat_dom_sf"/>
</dbReference>
<dbReference type="Gene3D" id="3.40.390.10">
    <property type="entry name" value="Collagenase (Catalytic Domain)"/>
    <property type="match status" value="1"/>
</dbReference>
<evidence type="ECO:0000256" key="6">
    <source>
        <dbReference type="ARBA" id="ARBA00023049"/>
    </source>
</evidence>
<dbReference type="GO" id="GO:0008270">
    <property type="term" value="F:zinc ion binding"/>
    <property type="evidence" value="ECO:0007669"/>
    <property type="project" value="InterPro"/>
</dbReference>
<feature type="binding site" evidence="9">
    <location>
        <position position="118"/>
    </location>
    <ligand>
        <name>Zn(2+)</name>
        <dbReference type="ChEBI" id="CHEBI:29105"/>
        <note>catalytic</note>
    </ligand>
</feature>
<evidence type="ECO:0000256" key="4">
    <source>
        <dbReference type="ARBA" id="ARBA00019129"/>
    </source>
</evidence>
<evidence type="ECO:0000313" key="13">
    <source>
        <dbReference type="Proteomes" id="UP000295444"/>
    </source>
</evidence>
<evidence type="ECO:0000256" key="11">
    <source>
        <dbReference type="SAM" id="SignalP"/>
    </source>
</evidence>
<evidence type="ECO:0000256" key="10">
    <source>
        <dbReference type="PIRSR" id="PIRSR016573-3"/>
    </source>
</evidence>
<proteinExistence type="inferred from homology"/>
<feature type="binding site" evidence="9">
    <location>
        <position position="114"/>
    </location>
    <ligand>
        <name>Zn(2+)</name>
        <dbReference type="ChEBI" id="CHEBI:29105"/>
        <note>catalytic</note>
    </ligand>
</feature>
<comment type="similarity">
    <text evidence="2">Belongs to the peptidase M7 family.</text>
</comment>
<comment type="caution">
    <text evidence="12">The sequence shown here is derived from an EMBL/GenBank/DDBJ whole genome shotgun (WGS) entry which is preliminary data.</text>
</comment>
<evidence type="ECO:0000256" key="1">
    <source>
        <dbReference type="ARBA" id="ARBA00000612"/>
    </source>
</evidence>
<dbReference type="GO" id="GO:0004222">
    <property type="term" value="F:metalloendopeptidase activity"/>
    <property type="evidence" value="ECO:0007669"/>
    <property type="project" value="InterPro"/>
</dbReference>
<feature type="chain" id="PRO_5020660799" description="Extracellular small neutral protease" evidence="11">
    <location>
        <begin position="26"/>
        <end position="174"/>
    </location>
</feature>
<evidence type="ECO:0000313" key="12">
    <source>
        <dbReference type="EMBL" id="TDP89358.1"/>
    </source>
</evidence>
<evidence type="ECO:0000256" key="5">
    <source>
        <dbReference type="ARBA" id="ARBA00022723"/>
    </source>
</evidence>
<comment type="cofactor">
    <cofactor evidence="9">
        <name>Ca(2+)</name>
        <dbReference type="ChEBI" id="CHEBI:29108"/>
    </cofactor>
    <text evidence="9">Binds 1 Ca(2+) ion per subunit.</text>
</comment>
<feature type="active site" evidence="8">
    <location>
        <position position="115"/>
    </location>
</feature>
<sequence>MRRSIAVVVALIAPLSGILAGTADAAPRLQTVTLYYDASDAPDYAAQIDQAAANWNGLTTNVKLQAGAGATITIHETDDGQGSYTQTDGHGHGDIYIDKQQVAEGFDPTRIAAHELGHNMGLPDDYTGPCSEVMSGHGPGTSCTNAIPDANEVAQVDENFANGLLAATPRHKAA</sequence>
<dbReference type="GO" id="GO:0005576">
    <property type="term" value="C:extracellular region"/>
    <property type="evidence" value="ECO:0007669"/>
    <property type="project" value="InterPro"/>
</dbReference>
<comment type="catalytic activity">
    <reaction evidence="1">
        <text>Hydrolyzes proteins with a preference for Tyr or Phe in the P1' position. Has no action on amino-acid p-nitroanilides.</text>
        <dbReference type="EC" id="3.4.24.77"/>
    </reaction>
</comment>
<dbReference type="AlphaFoldDB" id="A0A4V3CX87"/>
<dbReference type="OrthoDB" id="5243084at2"/>
<keyword evidence="9" id="KW-0106">Calcium</keyword>
<evidence type="ECO:0000256" key="7">
    <source>
        <dbReference type="ARBA" id="ARBA00029927"/>
    </source>
</evidence>
<evidence type="ECO:0000256" key="2">
    <source>
        <dbReference type="ARBA" id="ARBA00006571"/>
    </source>
</evidence>
<name>A0A4V3CX87_LABRH</name>
<keyword evidence="6" id="KW-0645">Protease</keyword>
<keyword evidence="6" id="KW-0378">Hydrolase</keyword>
<evidence type="ECO:0000256" key="8">
    <source>
        <dbReference type="PIRSR" id="PIRSR016573-1"/>
    </source>
</evidence>
<accession>A0A4V3CX87</accession>
<dbReference type="PIRSF" id="PIRSF016573">
    <property type="entry name" value="Peptidase_M7"/>
    <property type="match status" value="1"/>
</dbReference>
<dbReference type="PRINTS" id="PR00787">
    <property type="entry name" value="NEUTRALPTASE"/>
</dbReference>
<feature type="signal peptide" evidence="11">
    <location>
        <begin position="1"/>
        <end position="25"/>
    </location>
</feature>
<dbReference type="RefSeq" id="WP_133854346.1">
    <property type="nucleotide sequence ID" value="NZ_SNXZ01000013.1"/>
</dbReference>
<feature type="disulfide bond" evidence="10">
    <location>
        <begin position="130"/>
        <end position="143"/>
    </location>
</feature>
<protein>
    <recommendedName>
        <fullName evidence="4">Extracellular small neutral protease</fullName>
        <ecNumber evidence="3">3.4.24.77</ecNumber>
    </recommendedName>
    <alternativeName>
        <fullName evidence="7">Snapalysin</fullName>
    </alternativeName>
</protein>
<keyword evidence="6" id="KW-0482">Metalloprotease</keyword>
<feature type="binding site" evidence="9">
    <location>
        <position position="107"/>
    </location>
    <ligand>
        <name>Ca(2+)</name>
        <dbReference type="ChEBI" id="CHEBI:29108"/>
    </ligand>
</feature>
<keyword evidence="5 9" id="KW-0479">Metal-binding</keyword>
<keyword evidence="11" id="KW-0732">Signal</keyword>
<dbReference type="Pfam" id="PF02031">
    <property type="entry name" value="Peptidase_M7"/>
    <property type="match status" value="1"/>
</dbReference>
<dbReference type="Proteomes" id="UP000295444">
    <property type="component" value="Unassembled WGS sequence"/>
</dbReference>
<dbReference type="SUPFAM" id="SSF55486">
    <property type="entry name" value="Metalloproteases ('zincins'), catalytic domain"/>
    <property type="match status" value="1"/>
</dbReference>
<evidence type="ECO:0000256" key="9">
    <source>
        <dbReference type="PIRSR" id="PIRSR016573-2"/>
    </source>
</evidence>
<feature type="binding site" evidence="9">
    <location>
        <position position="109"/>
    </location>
    <ligand>
        <name>Ca(2+)</name>
        <dbReference type="ChEBI" id="CHEBI:29108"/>
    </ligand>
</feature>
<keyword evidence="9" id="KW-0862">Zinc</keyword>
<reference evidence="12 13" key="1">
    <citation type="submission" date="2019-03" db="EMBL/GenBank/DDBJ databases">
        <title>Genomic Encyclopedia of Type Strains, Phase IV (KMG-IV): sequencing the most valuable type-strain genomes for metagenomic binning, comparative biology and taxonomic classification.</title>
        <authorList>
            <person name="Goeker M."/>
        </authorList>
    </citation>
    <scope>NUCLEOTIDE SEQUENCE [LARGE SCALE GENOMIC DNA]</scope>
    <source>
        <strain evidence="12 13">DSM 45361</strain>
    </source>
</reference>
<dbReference type="EMBL" id="SNXZ01000013">
    <property type="protein sequence ID" value="TDP89358.1"/>
    <property type="molecule type" value="Genomic_DNA"/>
</dbReference>
<feature type="binding site" evidence="9">
    <location>
        <position position="124"/>
    </location>
    <ligand>
        <name>Zn(2+)</name>
        <dbReference type="ChEBI" id="CHEBI:29105"/>
        <note>catalytic</note>
    </ligand>
</feature>